<feature type="compositionally biased region" description="Polar residues" evidence="1">
    <location>
        <begin position="60"/>
        <end position="75"/>
    </location>
</feature>
<dbReference type="RefSeq" id="WP_090068179.1">
    <property type="nucleotide sequence ID" value="NZ_FOVR01000001.1"/>
</dbReference>
<dbReference type="Proteomes" id="UP000199236">
    <property type="component" value="Unassembled WGS sequence"/>
</dbReference>
<evidence type="ECO:0000313" key="3">
    <source>
        <dbReference type="Proteomes" id="UP000199236"/>
    </source>
</evidence>
<feature type="region of interest" description="Disordered" evidence="1">
    <location>
        <begin position="143"/>
        <end position="165"/>
    </location>
</feature>
<reference evidence="2 3" key="1">
    <citation type="submission" date="2016-10" db="EMBL/GenBank/DDBJ databases">
        <authorList>
            <person name="de Groot N.N."/>
        </authorList>
    </citation>
    <scope>NUCLEOTIDE SEQUENCE [LARGE SCALE GENOMIC DNA]</scope>
    <source>
        <strain evidence="2 3">CGMCC 1.9157</strain>
    </source>
</reference>
<dbReference type="STRING" id="655353.SAMN04488056_101329"/>
<dbReference type="EMBL" id="FOVR01000001">
    <property type="protein sequence ID" value="SFN56948.1"/>
    <property type="molecule type" value="Genomic_DNA"/>
</dbReference>
<name>A0A1I5A3H8_9HYPH</name>
<dbReference type="AlphaFoldDB" id="A0A1I5A3H8"/>
<proteinExistence type="predicted"/>
<organism evidence="2 3">
    <name type="scientific">Cohaesibacter marisflavi</name>
    <dbReference type="NCBI Taxonomy" id="655353"/>
    <lineage>
        <taxon>Bacteria</taxon>
        <taxon>Pseudomonadati</taxon>
        <taxon>Pseudomonadota</taxon>
        <taxon>Alphaproteobacteria</taxon>
        <taxon>Hyphomicrobiales</taxon>
        <taxon>Cohaesibacteraceae</taxon>
    </lineage>
</organism>
<sequence>MSKKQSKRPDWKAIRAECEKAGRASFSAIATAHGISVATLRKKRKLWEQSEEATKDETSQEASTIDGSSVQSASLGPSGLSAPSIDHLAMVRRLYHATDQQIRHLEQQLQNGSAAFDEKEARMLGTIARTLDKIMELNPQGADLDAARKEDGNGDDRDDDTGTLDLLREELARRLDGLKQGSSGKLSGESDTQ</sequence>
<protein>
    <submittedName>
        <fullName evidence="2">Uncharacterized protein</fullName>
    </submittedName>
</protein>
<evidence type="ECO:0000256" key="1">
    <source>
        <dbReference type="SAM" id="MobiDB-lite"/>
    </source>
</evidence>
<feature type="compositionally biased region" description="Basic and acidic residues" evidence="1">
    <location>
        <begin position="145"/>
        <end position="155"/>
    </location>
</feature>
<evidence type="ECO:0000313" key="2">
    <source>
        <dbReference type="EMBL" id="SFN56948.1"/>
    </source>
</evidence>
<accession>A0A1I5A3H8</accession>
<feature type="compositionally biased region" description="Basic and acidic residues" evidence="1">
    <location>
        <begin position="48"/>
        <end position="58"/>
    </location>
</feature>
<dbReference type="OrthoDB" id="8450465at2"/>
<feature type="region of interest" description="Disordered" evidence="1">
    <location>
        <begin position="48"/>
        <end position="78"/>
    </location>
</feature>
<gene>
    <name evidence="2" type="ORF">SAMN04488056_101329</name>
</gene>
<keyword evidence="3" id="KW-1185">Reference proteome</keyword>